<dbReference type="InterPro" id="IPR019670">
    <property type="entry name" value="DUF2523"/>
</dbReference>
<name>A0AA40Y1N3_STEMA</name>
<accession>A0AA40Y1N3</accession>
<dbReference type="Proteomes" id="UP000634179">
    <property type="component" value="Unassembled WGS sequence"/>
</dbReference>
<dbReference type="RefSeq" id="WP_160313926.1">
    <property type="nucleotide sequence ID" value="NZ_JABDRS010000002.1"/>
</dbReference>
<keyword evidence="1" id="KW-0472">Membrane</keyword>
<proteinExistence type="predicted"/>
<comment type="caution">
    <text evidence="2">The sequence shown here is derived from an EMBL/GenBank/DDBJ whole genome shotgun (WGS) entry which is preliminary data.</text>
</comment>
<organism evidence="2 3">
    <name type="scientific">Stenotrophomonas maltophilia</name>
    <name type="common">Pseudomonas maltophilia</name>
    <name type="synonym">Xanthomonas maltophilia</name>
    <dbReference type="NCBI Taxonomy" id="40324"/>
    <lineage>
        <taxon>Bacteria</taxon>
        <taxon>Pseudomonadati</taxon>
        <taxon>Pseudomonadota</taxon>
        <taxon>Gammaproteobacteria</taxon>
        <taxon>Lysobacterales</taxon>
        <taxon>Lysobacteraceae</taxon>
        <taxon>Stenotrophomonas</taxon>
        <taxon>Stenotrophomonas maltophilia group</taxon>
    </lineage>
</organism>
<dbReference type="GeneID" id="93742080"/>
<dbReference type="Pfam" id="PF10734">
    <property type="entry name" value="DUF2523"/>
    <property type="match status" value="1"/>
</dbReference>
<reference evidence="2" key="1">
    <citation type="submission" date="2020-11" db="EMBL/GenBank/DDBJ databases">
        <title>Enhanced detection system for hospital associated transmission using whole genome sequencing surveillance.</title>
        <authorList>
            <person name="Harrison L.H."/>
            <person name="Van Tyne D."/>
            <person name="Marsh J.W."/>
            <person name="Griffith M.P."/>
            <person name="Snyder D.J."/>
            <person name="Cooper V.S."/>
            <person name="Mustapha M."/>
        </authorList>
    </citation>
    <scope>NUCLEOTIDE SEQUENCE</scope>
    <source>
        <strain evidence="2">STEN00053</strain>
    </source>
</reference>
<evidence type="ECO:0000256" key="1">
    <source>
        <dbReference type="SAM" id="Phobius"/>
    </source>
</evidence>
<feature type="transmembrane region" description="Helical" evidence="1">
    <location>
        <begin position="62"/>
        <end position="85"/>
    </location>
</feature>
<feature type="transmembrane region" description="Helical" evidence="1">
    <location>
        <begin position="12"/>
        <end position="42"/>
    </location>
</feature>
<evidence type="ECO:0000313" key="2">
    <source>
        <dbReference type="EMBL" id="MBH1789317.1"/>
    </source>
</evidence>
<gene>
    <name evidence="2" type="ORF">I5V89_05450</name>
</gene>
<keyword evidence="1" id="KW-0812">Transmembrane</keyword>
<protein>
    <submittedName>
        <fullName evidence="2">DUF2523 domain-containing protein</fullName>
    </submittedName>
</protein>
<keyword evidence="1" id="KW-1133">Transmembrane helix</keyword>
<dbReference type="AlphaFoldDB" id="A0AA40Y1N3"/>
<sequence length="107" mass="11752">MSMVWEWITRGVNLVWTVLFGGIGRIVTKGLSVAGITLVSMNQVLPQLKSFISDYVGGLPDWAHNFLGAVGFDQFMTMVLSALSVRFMFKIIPMPTSAAQQLGVTKE</sequence>
<dbReference type="EMBL" id="JADUOV010000003">
    <property type="protein sequence ID" value="MBH1789317.1"/>
    <property type="molecule type" value="Genomic_DNA"/>
</dbReference>
<evidence type="ECO:0000313" key="3">
    <source>
        <dbReference type="Proteomes" id="UP000634179"/>
    </source>
</evidence>